<name>A0ACC0XMZ5_9ROSI</name>
<reference evidence="2" key="1">
    <citation type="journal article" date="2023" name="G3 (Bethesda)">
        <title>Genome assembly and association tests identify interacting loci associated with vigor, precocity, and sex in interspecific pistachio rootstocks.</title>
        <authorList>
            <person name="Palmer W."/>
            <person name="Jacygrad E."/>
            <person name="Sagayaradj S."/>
            <person name="Cavanaugh K."/>
            <person name="Han R."/>
            <person name="Bertier L."/>
            <person name="Beede B."/>
            <person name="Kafkas S."/>
            <person name="Golino D."/>
            <person name="Preece J."/>
            <person name="Michelmore R."/>
        </authorList>
    </citation>
    <scope>NUCLEOTIDE SEQUENCE [LARGE SCALE GENOMIC DNA]</scope>
</reference>
<proteinExistence type="predicted"/>
<gene>
    <name evidence="1" type="ORF">Pint_32666</name>
</gene>
<dbReference type="Proteomes" id="UP001163603">
    <property type="component" value="Chromosome 11"/>
</dbReference>
<protein>
    <submittedName>
        <fullName evidence="1">Uncharacterized protein</fullName>
    </submittedName>
</protein>
<organism evidence="1 2">
    <name type="scientific">Pistacia integerrima</name>
    <dbReference type="NCBI Taxonomy" id="434235"/>
    <lineage>
        <taxon>Eukaryota</taxon>
        <taxon>Viridiplantae</taxon>
        <taxon>Streptophyta</taxon>
        <taxon>Embryophyta</taxon>
        <taxon>Tracheophyta</taxon>
        <taxon>Spermatophyta</taxon>
        <taxon>Magnoliopsida</taxon>
        <taxon>eudicotyledons</taxon>
        <taxon>Gunneridae</taxon>
        <taxon>Pentapetalae</taxon>
        <taxon>rosids</taxon>
        <taxon>malvids</taxon>
        <taxon>Sapindales</taxon>
        <taxon>Anacardiaceae</taxon>
        <taxon>Pistacia</taxon>
    </lineage>
</organism>
<accession>A0ACC0XMZ5</accession>
<dbReference type="EMBL" id="CM047746">
    <property type="protein sequence ID" value="KAJ0020343.1"/>
    <property type="molecule type" value="Genomic_DNA"/>
</dbReference>
<evidence type="ECO:0000313" key="2">
    <source>
        <dbReference type="Proteomes" id="UP001163603"/>
    </source>
</evidence>
<comment type="caution">
    <text evidence="1">The sequence shown here is derived from an EMBL/GenBank/DDBJ whole genome shotgun (WGS) entry which is preliminary data.</text>
</comment>
<sequence>MVMILKDLIGVSKFNLFWLQHSGKWPKPARRDMEEQGQKCRRVVLVPCPYQGHIQAM</sequence>
<evidence type="ECO:0000313" key="1">
    <source>
        <dbReference type="EMBL" id="KAJ0020343.1"/>
    </source>
</evidence>
<keyword evidence="2" id="KW-1185">Reference proteome</keyword>